<dbReference type="GO" id="GO:0046872">
    <property type="term" value="F:metal ion binding"/>
    <property type="evidence" value="ECO:0007669"/>
    <property type="project" value="UniProtKB-KW"/>
</dbReference>
<keyword evidence="10" id="KW-1185">Reference proteome</keyword>
<proteinExistence type="predicted"/>
<keyword evidence="7" id="KW-0812">Transmembrane</keyword>
<organism evidence="9 10">
    <name type="scientific">Geofilum rubicundum JCM 15548</name>
    <dbReference type="NCBI Taxonomy" id="1236989"/>
    <lineage>
        <taxon>Bacteria</taxon>
        <taxon>Pseudomonadati</taxon>
        <taxon>Bacteroidota</taxon>
        <taxon>Bacteroidia</taxon>
        <taxon>Marinilabiliales</taxon>
        <taxon>Marinilabiliaceae</taxon>
        <taxon>Geofilum</taxon>
    </lineage>
</organism>
<keyword evidence="3" id="KW-0479">Metal-binding</keyword>
<sequence>MQLFSILKKLRVALGIIFLLLTLALFIDIYEYFEESTFSKILYLQFVPSLLKFVQTLSLVTAGGFIIVLLLTLLMGRFYCSTICPLGILQDVINYLAKKVSKKKVFFKYKKGHPIWRYAFLGIML</sequence>
<dbReference type="STRING" id="1236989.JCM15548_1432"/>
<name>A0A0E9LSS4_9BACT</name>
<dbReference type="EMBL" id="BAZW01000002">
    <property type="protein sequence ID" value="GAO28348.1"/>
    <property type="molecule type" value="Genomic_DNA"/>
</dbReference>
<evidence type="ECO:0000256" key="1">
    <source>
        <dbReference type="ARBA" id="ARBA00022448"/>
    </source>
</evidence>
<evidence type="ECO:0000256" key="7">
    <source>
        <dbReference type="SAM" id="Phobius"/>
    </source>
</evidence>
<dbReference type="GO" id="GO:0005886">
    <property type="term" value="C:plasma membrane"/>
    <property type="evidence" value="ECO:0007669"/>
    <property type="project" value="TreeGrafter"/>
</dbReference>
<dbReference type="PANTHER" id="PTHR30176:SF3">
    <property type="entry name" value="FERREDOXIN-TYPE PROTEIN NAPH"/>
    <property type="match status" value="1"/>
</dbReference>
<feature type="domain" description="4Fe-4S ferredoxin-type" evidence="8">
    <location>
        <begin position="62"/>
        <end position="102"/>
    </location>
</feature>
<accession>A0A0E9LSS4</accession>
<gene>
    <name evidence="9" type="ORF">JCM15548_1432</name>
</gene>
<evidence type="ECO:0000313" key="9">
    <source>
        <dbReference type="EMBL" id="GAO28348.1"/>
    </source>
</evidence>
<evidence type="ECO:0000256" key="6">
    <source>
        <dbReference type="ARBA" id="ARBA00023014"/>
    </source>
</evidence>
<feature type="transmembrane region" description="Helical" evidence="7">
    <location>
        <begin position="53"/>
        <end position="74"/>
    </location>
</feature>
<evidence type="ECO:0000313" key="10">
    <source>
        <dbReference type="Proteomes" id="UP000032900"/>
    </source>
</evidence>
<protein>
    <submittedName>
        <fullName evidence="9">Putative ferredoxin-type protein</fullName>
    </submittedName>
</protein>
<evidence type="ECO:0000256" key="5">
    <source>
        <dbReference type="ARBA" id="ARBA00023004"/>
    </source>
</evidence>
<keyword evidence="4" id="KW-0249">Electron transport</keyword>
<keyword evidence="7" id="KW-0472">Membrane</keyword>
<dbReference type="AlphaFoldDB" id="A0A0E9LSS4"/>
<keyword evidence="2" id="KW-0004">4Fe-4S</keyword>
<keyword evidence="6" id="KW-0411">Iron-sulfur</keyword>
<dbReference type="GO" id="GO:0051539">
    <property type="term" value="F:4 iron, 4 sulfur cluster binding"/>
    <property type="evidence" value="ECO:0007669"/>
    <property type="project" value="UniProtKB-KW"/>
</dbReference>
<evidence type="ECO:0000256" key="3">
    <source>
        <dbReference type="ARBA" id="ARBA00022723"/>
    </source>
</evidence>
<feature type="transmembrane region" description="Helical" evidence="7">
    <location>
        <begin position="12"/>
        <end position="33"/>
    </location>
</feature>
<dbReference type="RefSeq" id="WP_227625335.1">
    <property type="nucleotide sequence ID" value="NZ_BAZW01000002.1"/>
</dbReference>
<comment type="caution">
    <text evidence="9">The sequence shown here is derived from an EMBL/GenBank/DDBJ whole genome shotgun (WGS) entry which is preliminary data.</text>
</comment>
<keyword evidence="5" id="KW-0408">Iron</keyword>
<evidence type="ECO:0000256" key="4">
    <source>
        <dbReference type="ARBA" id="ARBA00022982"/>
    </source>
</evidence>
<dbReference type="InterPro" id="IPR017896">
    <property type="entry name" value="4Fe4S_Fe-S-bd"/>
</dbReference>
<evidence type="ECO:0000256" key="2">
    <source>
        <dbReference type="ARBA" id="ARBA00022485"/>
    </source>
</evidence>
<evidence type="ECO:0000259" key="8">
    <source>
        <dbReference type="Pfam" id="PF12801"/>
    </source>
</evidence>
<dbReference type="InterPro" id="IPR051684">
    <property type="entry name" value="Electron_Trans/Redox"/>
</dbReference>
<keyword evidence="1" id="KW-0813">Transport</keyword>
<reference evidence="9 10" key="1">
    <citation type="journal article" date="2015" name="Microbes Environ.">
        <title>Distribution and evolution of nitrogen fixation genes in the phylum bacteroidetes.</title>
        <authorList>
            <person name="Inoue J."/>
            <person name="Oshima K."/>
            <person name="Suda W."/>
            <person name="Sakamoto M."/>
            <person name="Iino T."/>
            <person name="Noda S."/>
            <person name="Hongoh Y."/>
            <person name="Hattori M."/>
            <person name="Ohkuma M."/>
        </authorList>
    </citation>
    <scope>NUCLEOTIDE SEQUENCE [LARGE SCALE GENOMIC DNA]</scope>
    <source>
        <strain evidence="9">JCM 15548</strain>
    </source>
</reference>
<dbReference type="Pfam" id="PF12801">
    <property type="entry name" value="Fer4_5"/>
    <property type="match status" value="1"/>
</dbReference>
<dbReference type="PANTHER" id="PTHR30176">
    <property type="entry name" value="FERREDOXIN-TYPE PROTEIN NAPH"/>
    <property type="match status" value="1"/>
</dbReference>
<dbReference type="Proteomes" id="UP000032900">
    <property type="component" value="Unassembled WGS sequence"/>
</dbReference>
<keyword evidence="7" id="KW-1133">Transmembrane helix</keyword>